<dbReference type="STRING" id="1533.SAMN05443638_101174"/>
<evidence type="ECO:0000256" key="4">
    <source>
        <dbReference type="ARBA" id="ARBA00022692"/>
    </source>
</evidence>
<proteinExistence type="inferred from homology"/>
<comment type="subcellular location">
    <subcellularLocation>
        <location evidence="1">Cell membrane</location>
        <topology evidence="1">Multi-pass membrane protein</topology>
    </subcellularLocation>
</comment>
<dbReference type="PANTHER" id="PTHR34582:SF6">
    <property type="entry name" value="UPF0702 TRANSMEMBRANE PROTEIN YCAP"/>
    <property type="match status" value="1"/>
</dbReference>
<dbReference type="Pfam" id="PF04239">
    <property type="entry name" value="DUF421"/>
    <property type="match status" value="1"/>
</dbReference>
<protein>
    <submittedName>
        <fullName evidence="9">Uncharacterized membrane protein YcaP, DUF421 family</fullName>
    </submittedName>
</protein>
<keyword evidence="10" id="KW-1185">Reference proteome</keyword>
<gene>
    <name evidence="9" type="ORF">SAMN05443638_101174</name>
</gene>
<dbReference type="AlphaFoldDB" id="A0A1M4SUJ4"/>
<name>A0A1M4SUJ4_9CLOT</name>
<keyword evidence="6 7" id="KW-0472">Membrane</keyword>
<evidence type="ECO:0000256" key="3">
    <source>
        <dbReference type="ARBA" id="ARBA00022475"/>
    </source>
</evidence>
<evidence type="ECO:0000256" key="6">
    <source>
        <dbReference type="ARBA" id="ARBA00023136"/>
    </source>
</evidence>
<comment type="similarity">
    <text evidence="2">Belongs to the UPF0702 family.</text>
</comment>
<feature type="transmembrane region" description="Helical" evidence="7">
    <location>
        <begin position="6"/>
        <end position="23"/>
    </location>
</feature>
<evidence type="ECO:0000256" key="2">
    <source>
        <dbReference type="ARBA" id="ARBA00006448"/>
    </source>
</evidence>
<evidence type="ECO:0000256" key="5">
    <source>
        <dbReference type="ARBA" id="ARBA00022989"/>
    </source>
</evidence>
<reference evidence="9 10" key="1">
    <citation type="submission" date="2016-11" db="EMBL/GenBank/DDBJ databases">
        <authorList>
            <person name="Jaros S."/>
            <person name="Januszkiewicz K."/>
            <person name="Wedrychowicz H."/>
        </authorList>
    </citation>
    <scope>NUCLEOTIDE SEQUENCE [LARGE SCALE GENOMIC DNA]</scope>
    <source>
        <strain evidence="9 10">DSM 2631</strain>
    </source>
</reference>
<evidence type="ECO:0000313" key="10">
    <source>
        <dbReference type="Proteomes" id="UP000184035"/>
    </source>
</evidence>
<keyword evidence="3" id="KW-1003">Cell membrane</keyword>
<dbReference type="Gene3D" id="3.30.240.20">
    <property type="entry name" value="bsu07140 like domains"/>
    <property type="match status" value="2"/>
</dbReference>
<evidence type="ECO:0000313" key="9">
    <source>
        <dbReference type="EMBL" id="SHE35657.1"/>
    </source>
</evidence>
<keyword evidence="4 7" id="KW-0812">Transmembrane</keyword>
<keyword evidence="5 7" id="KW-1133">Transmembrane helix</keyword>
<dbReference type="Proteomes" id="UP000184035">
    <property type="component" value="Unassembled WGS sequence"/>
</dbReference>
<feature type="transmembrane region" description="Helical" evidence="7">
    <location>
        <begin position="54"/>
        <end position="73"/>
    </location>
</feature>
<evidence type="ECO:0000256" key="1">
    <source>
        <dbReference type="ARBA" id="ARBA00004651"/>
    </source>
</evidence>
<evidence type="ECO:0000256" key="7">
    <source>
        <dbReference type="SAM" id="Phobius"/>
    </source>
</evidence>
<accession>A0A1M4SUJ4</accession>
<organism evidence="9 10">
    <name type="scientific">Clostridium fallax</name>
    <dbReference type="NCBI Taxonomy" id="1533"/>
    <lineage>
        <taxon>Bacteria</taxon>
        <taxon>Bacillati</taxon>
        <taxon>Bacillota</taxon>
        <taxon>Clostridia</taxon>
        <taxon>Eubacteriales</taxon>
        <taxon>Clostridiaceae</taxon>
        <taxon>Clostridium</taxon>
    </lineage>
</organism>
<feature type="domain" description="YetF C-terminal" evidence="8">
    <location>
        <begin position="79"/>
        <end position="211"/>
    </location>
</feature>
<dbReference type="PANTHER" id="PTHR34582">
    <property type="entry name" value="UPF0702 TRANSMEMBRANE PROTEIN YCAP"/>
    <property type="match status" value="1"/>
</dbReference>
<sequence>MIIVIIRTVLLYFLVVLIMRLMGKRQIGELQPYELVITMMISDLASLPMQDTRLPLLLGVIPIVTLLILKTVLSELQLKSYFARKVLDGTPCIIIKNGEINFSALKDQRINIDDLMEGLRLNGFFDVTDIQYAILENNGQLSIIPKNDSSPVTKADLKIKEKDAELPLVLLIDGRLSETALKSLGKNHNWFNKQLKKNNIKSKDDLFIAMINSKGEFYFQKKNNKNSQNS</sequence>
<evidence type="ECO:0000259" key="8">
    <source>
        <dbReference type="Pfam" id="PF04239"/>
    </source>
</evidence>
<dbReference type="GO" id="GO:0005886">
    <property type="term" value="C:plasma membrane"/>
    <property type="evidence" value="ECO:0007669"/>
    <property type="project" value="UniProtKB-SubCell"/>
</dbReference>
<dbReference type="OrthoDB" id="1682423at2"/>
<dbReference type="EMBL" id="FQVM01000001">
    <property type="protein sequence ID" value="SHE35657.1"/>
    <property type="molecule type" value="Genomic_DNA"/>
</dbReference>
<dbReference type="RefSeq" id="WP_072892332.1">
    <property type="nucleotide sequence ID" value="NZ_FQVM01000001.1"/>
</dbReference>
<dbReference type="InterPro" id="IPR007353">
    <property type="entry name" value="DUF421"/>
</dbReference>
<dbReference type="InterPro" id="IPR023090">
    <property type="entry name" value="UPF0702_alpha/beta_dom_sf"/>
</dbReference>